<protein>
    <recommendedName>
        <fullName evidence="3">Bacteriocin</fullName>
    </recommendedName>
</protein>
<comment type="caution">
    <text evidence="1">The sequence shown here is derived from an EMBL/GenBank/DDBJ whole genome shotgun (WGS) entry which is preliminary data.</text>
</comment>
<evidence type="ECO:0000313" key="1">
    <source>
        <dbReference type="EMBL" id="TDX91352.1"/>
    </source>
</evidence>
<dbReference type="EMBL" id="SOQW01000003">
    <property type="protein sequence ID" value="TDX91352.1"/>
    <property type="molecule type" value="Genomic_DNA"/>
</dbReference>
<evidence type="ECO:0000313" key="2">
    <source>
        <dbReference type="Proteomes" id="UP000295709"/>
    </source>
</evidence>
<proteinExistence type="predicted"/>
<sequence>MKNLKKLTKKQLKSIKGSGGCTLVRPASNCEEWCLYMTMGEAACLSAPAFPLDCYDPCE</sequence>
<keyword evidence="2" id="KW-1185">Reference proteome</keyword>
<name>A0ABY2FSF3_9FLAO</name>
<dbReference type="Proteomes" id="UP000295709">
    <property type="component" value="Unassembled WGS sequence"/>
</dbReference>
<dbReference type="NCBIfam" id="NF047798">
    <property type="entry name" value="leader_Chryseo"/>
    <property type="match status" value="1"/>
</dbReference>
<evidence type="ECO:0008006" key="3">
    <source>
        <dbReference type="Google" id="ProtNLM"/>
    </source>
</evidence>
<dbReference type="InterPro" id="IPR058074">
    <property type="entry name" value="Bacteriocin-like"/>
</dbReference>
<reference evidence="1 2" key="1">
    <citation type="submission" date="2019-03" db="EMBL/GenBank/DDBJ databases">
        <title>Genomic Encyclopedia of Archaeal and Bacterial Type Strains, Phase II (KMG-II): from individual species to whole genera.</title>
        <authorList>
            <person name="Goeker M."/>
        </authorList>
    </citation>
    <scope>NUCLEOTIDE SEQUENCE [LARGE SCALE GENOMIC DNA]</scope>
    <source>
        <strain evidence="1 2">DSM 15235</strain>
    </source>
</reference>
<gene>
    <name evidence="1" type="ORF">BCF50_2482</name>
</gene>
<accession>A0ABY2FSF3</accession>
<organism evidence="1 2">
    <name type="scientific">Chryseobacterium daecheongense</name>
    <dbReference type="NCBI Taxonomy" id="192389"/>
    <lineage>
        <taxon>Bacteria</taxon>
        <taxon>Pseudomonadati</taxon>
        <taxon>Bacteroidota</taxon>
        <taxon>Flavobacteriia</taxon>
        <taxon>Flavobacteriales</taxon>
        <taxon>Weeksellaceae</taxon>
        <taxon>Chryseobacterium group</taxon>
        <taxon>Chryseobacterium</taxon>
    </lineage>
</organism>